<sequence length="1676" mass="183853">METIPIATLTPDSSPADKAIKAVVTLIWPYSSSTHCLALLLAEPDFRLRNRRGQVRVKIEEPAATTVAKSAIGINDVVTLVLDGARWVQKEDGIVDTPGRSVEWELVYSHKITLSAARDGQDAARVEIDEPVEDELEPDVRQDGLVRDVHTPYSRRAPAFATPATVWSSPAFHKRARVSGGADVDSPYDPFTEPDGTVPGKGRKRARKSWKDIGVWSYAARTPSPQKEEMASAWVGDDASEASEDVEPLEAAAVAAESLRSPVSADVEIVAKETTVQDTVLPQSQTEEVENDMQENAFPDTITTESQSDEVEMDDRHEFSLQQYTQQLIEAASGDTEVDTDVEDSDLPEQHSPIPSSSVAPIEEDQIPAVSEGDENVYDEYLQQYEEIDEDEKIEESEESEEPEESDESEVSEAVEGPIRAGFHAYMRDAGDRFDETEEDEEDGDSSVKDFSPEEEDQSDLSDDEPAPQSRAMPEVIALSDSDEEEAGQAEDESEKSSSGIEMDEHRSTPAPEWPSRKVFAPPQRVMPPPALPFIQTSHPGDVEPAQESPRTPTLGPVDSAGLPLPSPFPGAGDSSITSYMDQYMNQPAVEENGPVVEEAASDDLLKPEKKLRSSSSRRRSSGYRKENGPFGENIRSTYPFGMNPDAESNADNAFEQQEETSFVSTVVDEEAYPEHSMDDDAEEKPTQSLPQQDEEEVVRPVRVESKERVDSSETSSAVQPATQQPKTPIRSSAVIIDLGSPTDDEDEEDDAMGDAEDMSPPGSPVRRRSPDRQSSPLEVKMERAPSPQLATEGSTLAAAQNESSHDADMQIDNAEDGSVTPKATQYDVVPGWEDEDDWHPPPMDDDISGIPFSDDEEMFDAAPVEQNYDEPEVEAIDDSHGATNDEEMTEEPPVQHMQDDQQQVKFQEMTEGEVVQPVLEEPTSPLTSPPPASFFKSEDSEEAKPAIVERRPSPRVLIKPEPFTPKKGMAKSQTPLGSLGDKAGCFDCSVKKTPLWRKSPDGQVLCNACYLHRRTHGGRPKPRRDEKHVEIVEPKIKEEDTDVINCICGNNVEQGHEILCDNCNTWQHVACYYASPDAKDLPDVHECEECRPGHALRDRTPIQPHHGEHVSPKLRTPPKKAVKYVKVSEEGSIVFSDMTLSTNPPSDAVRPQTAESDVKGDEHVEEPSQFAQLRDPRTSSFMKLAEATSSRRTSSTVDRSELDQVLRRSFGPGKGDKLDTDVQKEQADATVSPTELASSPPEYSLDGQSDSRPVVPQSDATDENENTLMTPEPSQNQPRLAHAFSPQPSKQTESVMPPTPQLTQGSQEKRSLSRPVETVDPTSPARNTRSSQHRVHESTEPVVLVDQTPPAQNTRSNQNRIHESAEPATPRRSTRNTPGRSQPPAEAANSVGVEALRAIRSDLQRDIDNARAARKSMVRSPPQPQEDSLATLVESQSSSQSKPAEPEPQTQRTLAASSGLGIRTPLSYYTSLSHLRNYLNVSSQDASLDIIAPVIRSSKAPERAKSGPRDWYTLFSITDKSIFPARVQVQVFRPWKSALPEAEKGDVVLLRGFSVFSRKGKIGLQSGEASAWAVWRFEDDGTAGSSSAGGKGKRKSDGDASAKPPWAKKKLAGVKNPFAGGGVEEVRGPPVELGREEREEVGRFRTWWRGVEAGSGMQMETQGMEGLLAVSGGGK</sequence>
<dbReference type="OrthoDB" id="5363079at2759"/>
<feature type="region of interest" description="Disordered" evidence="5">
    <location>
        <begin position="876"/>
        <end position="902"/>
    </location>
</feature>
<dbReference type="Gene3D" id="3.30.40.10">
    <property type="entry name" value="Zinc/RING finger domain, C3HC4 (zinc finger)"/>
    <property type="match status" value="1"/>
</dbReference>
<evidence type="ECO:0000256" key="3">
    <source>
        <dbReference type="ARBA" id="ARBA00022833"/>
    </source>
</evidence>
<feature type="compositionally biased region" description="Basic and acidic residues" evidence="5">
    <location>
        <begin position="698"/>
        <end position="712"/>
    </location>
</feature>
<feature type="compositionally biased region" description="Acidic residues" evidence="5">
    <location>
        <begin position="743"/>
        <end position="758"/>
    </location>
</feature>
<dbReference type="PROSITE" id="PS00344">
    <property type="entry name" value="GATA_ZN_FINGER_1"/>
    <property type="match status" value="1"/>
</dbReference>
<dbReference type="InterPro" id="IPR000679">
    <property type="entry name" value="Znf_GATA"/>
</dbReference>
<dbReference type="Pfam" id="PF00320">
    <property type="entry name" value="GATA"/>
    <property type="match status" value="1"/>
</dbReference>
<dbReference type="InterPro" id="IPR011564">
    <property type="entry name" value="Telomer_end-bd_POT1/Cdc13"/>
</dbReference>
<dbReference type="SUPFAM" id="SSF50249">
    <property type="entry name" value="Nucleic acid-binding proteins"/>
    <property type="match status" value="1"/>
</dbReference>
<reference evidence="7" key="1">
    <citation type="journal article" date="2020" name="Stud. Mycol.">
        <title>101 Dothideomycetes genomes: a test case for predicting lifestyles and emergence of pathogens.</title>
        <authorList>
            <person name="Haridas S."/>
            <person name="Albert R."/>
            <person name="Binder M."/>
            <person name="Bloem J."/>
            <person name="Labutti K."/>
            <person name="Salamov A."/>
            <person name="Andreopoulos B."/>
            <person name="Baker S."/>
            <person name="Barry K."/>
            <person name="Bills G."/>
            <person name="Bluhm B."/>
            <person name="Cannon C."/>
            <person name="Castanera R."/>
            <person name="Culley D."/>
            <person name="Daum C."/>
            <person name="Ezra D."/>
            <person name="Gonzalez J."/>
            <person name="Henrissat B."/>
            <person name="Kuo A."/>
            <person name="Liang C."/>
            <person name="Lipzen A."/>
            <person name="Lutzoni F."/>
            <person name="Magnuson J."/>
            <person name="Mondo S."/>
            <person name="Nolan M."/>
            <person name="Ohm R."/>
            <person name="Pangilinan J."/>
            <person name="Park H.-J."/>
            <person name="Ramirez L."/>
            <person name="Alfaro M."/>
            <person name="Sun H."/>
            <person name="Tritt A."/>
            <person name="Yoshinaga Y."/>
            <person name="Zwiers L.-H."/>
            <person name="Turgeon B."/>
            <person name="Goodwin S."/>
            <person name="Spatafora J."/>
            <person name="Crous P."/>
            <person name="Grigoriev I."/>
        </authorList>
    </citation>
    <scope>NUCLEOTIDE SEQUENCE</scope>
    <source>
        <strain evidence="7">CBS 113979</strain>
    </source>
</reference>
<dbReference type="GO" id="GO:0008270">
    <property type="term" value="F:zinc ion binding"/>
    <property type="evidence" value="ECO:0007669"/>
    <property type="project" value="UniProtKB-KW"/>
</dbReference>
<feature type="compositionally biased region" description="Acidic residues" evidence="5">
    <location>
        <begin position="435"/>
        <end position="445"/>
    </location>
</feature>
<dbReference type="InterPro" id="IPR001965">
    <property type="entry name" value="Znf_PHD"/>
</dbReference>
<dbReference type="SUPFAM" id="SSF57903">
    <property type="entry name" value="FYVE/PHD zinc finger"/>
    <property type="match status" value="1"/>
</dbReference>
<organism evidence="7 8">
    <name type="scientific">Aulographum hederae CBS 113979</name>
    <dbReference type="NCBI Taxonomy" id="1176131"/>
    <lineage>
        <taxon>Eukaryota</taxon>
        <taxon>Fungi</taxon>
        <taxon>Dikarya</taxon>
        <taxon>Ascomycota</taxon>
        <taxon>Pezizomycotina</taxon>
        <taxon>Dothideomycetes</taxon>
        <taxon>Pleosporomycetidae</taxon>
        <taxon>Aulographales</taxon>
        <taxon>Aulographaceae</taxon>
    </lineage>
</organism>
<proteinExistence type="predicted"/>
<dbReference type="GO" id="GO:0000781">
    <property type="term" value="C:chromosome, telomeric region"/>
    <property type="evidence" value="ECO:0007669"/>
    <property type="project" value="InterPro"/>
</dbReference>
<feature type="compositionally biased region" description="Polar residues" evidence="5">
    <location>
        <begin position="575"/>
        <end position="586"/>
    </location>
</feature>
<dbReference type="GO" id="GO:0043565">
    <property type="term" value="F:sequence-specific DNA binding"/>
    <property type="evidence" value="ECO:0007669"/>
    <property type="project" value="InterPro"/>
</dbReference>
<dbReference type="SMART" id="SM00976">
    <property type="entry name" value="Telo_bind"/>
    <property type="match status" value="1"/>
</dbReference>
<feature type="compositionally biased region" description="Basic and acidic residues" evidence="5">
    <location>
        <begin position="1096"/>
        <end position="1112"/>
    </location>
</feature>
<keyword evidence="1" id="KW-0479">Metal-binding</keyword>
<dbReference type="GO" id="GO:0000723">
    <property type="term" value="P:telomere maintenance"/>
    <property type="evidence" value="ECO:0007669"/>
    <property type="project" value="InterPro"/>
</dbReference>
<feature type="domain" description="GATA-type" evidence="6">
    <location>
        <begin position="986"/>
        <end position="1018"/>
    </location>
</feature>
<protein>
    <recommendedName>
        <fullName evidence="6">GATA-type domain-containing protein</fullName>
    </recommendedName>
</protein>
<evidence type="ECO:0000313" key="7">
    <source>
        <dbReference type="EMBL" id="KAF1981373.1"/>
    </source>
</evidence>
<evidence type="ECO:0000256" key="4">
    <source>
        <dbReference type="PROSITE-ProRule" id="PRU00094"/>
    </source>
</evidence>
<keyword evidence="3" id="KW-0862">Zinc</keyword>
<feature type="region of interest" description="Disordered" evidence="5">
    <location>
        <begin position="1583"/>
        <end position="1640"/>
    </location>
</feature>
<feature type="compositionally biased region" description="Acidic residues" evidence="5">
    <location>
        <begin position="386"/>
        <end position="413"/>
    </location>
</feature>
<dbReference type="Gene3D" id="3.30.50.10">
    <property type="entry name" value="Erythroid Transcription Factor GATA-1, subunit A"/>
    <property type="match status" value="1"/>
</dbReference>
<feature type="compositionally biased region" description="Polar residues" evidence="5">
    <location>
        <begin position="1321"/>
        <end position="1331"/>
    </location>
</feature>
<feature type="compositionally biased region" description="Basic and acidic residues" evidence="5">
    <location>
        <begin position="1157"/>
        <end position="1167"/>
    </location>
</feature>
<feature type="compositionally biased region" description="Acidic residues" evidence="5">
    <location>
        <begin position="362"/>
        <end position="378"/>
    </location>
</feature>
<feature type="compositionally biased region" description="Polar residues" evidence="5">
    <location>
        <begin position="1426"/>
        <end position="1457"/>
    </location>
</feature>
<keyword evidence="2 4" id="KW-0863">Zinc-finger</keyword>
<feature type="region of interest" description="Disordered" evidence="5">
    <location>
        <begin position="1096"/>
        <end position="1120"/>
    </location>
</feature>
<dbReference type="Proteomes" id="UP000800041">
    <property type="component" value="Unassembled WGS sequence"/>
</dbReference>
<name>A0A6G1GK94_9PEZI</name>
<evidence type="ECO:0000256" key="2">
    <source>
        <dbReference type="ARBA" id="ARBA00022771"/>
    </source>
</evidence>
<evidence type="ECO:0000259" key="6">
    <source>
        <dbReference type="PROSITE" id="PS50114"/>
    </source>
</evidence>
<feature type="compositionally biased region" description="Basic and acidic residues" evidence="5">
    <location>
        <begin position="937"/>
        <end position="948"/>
    </location>
</feature>
<evidence type="ECO:0000256" key="1">
    <source>
        <dbReference type="ARBA" id="ARBA00022723"/>
    </source>
</evidence>
<feature type="compositionally biased region" description="Acidic residues" evidence="5">
    <location>
        <begin position="336"/>
        <end position="347"/>
    </location>
</feature>
<dbReference type="InterPro" id="IPR013088">
    <property type="entry name" value="Znf_NHR/GATA"/>
</dbReference>
<dbReference type="SMART" id="SM00249">
    <property type="entry name" value="PHD"/>
    <property type="match status" value="1"/>
</dbReference>
<dbReference type="PROSITE" id="PS50114">
    <property type="entry name" value="GATA_ZN_FINGER_2"/>
    <property type="match status" value="1"/>
</dbReference>
<feature type="compositionally biased region" description="Acidic residues" evidence="5">
    <location>
        <begin position="833"/>
        <end position="855"/>
    </location>
</feature>
<dbReference type="GO" id="GO:0006355">
    <property type="term" value="P:regulation of DNA-templated transcription"/>
    <property type="evidence" value="ECO:0007669"/>
    <property type="project" value="InterPro"/>
</dbReference>
<feature type="compositionally biased region" description="Polar residues" evidence="5">
    <location>
        <begin position="650"/>
        <end position="665"/>
    </location>
</feature>
<dbReference type="SMART" id="SM00401">
    <property type="entry name" value="ZnF_GATA"/>
    <property type="match status" value="1"/>
</dbReference>
<gene>
    <name evidence="7" type="ORF">K402DRAFT_398563</name>
</gene>
<dbReference type="Gene3D" id="2.40.50.140">
    <property type="entry name" value="Nucleic acid-binding proteins"/>
    <property type="match status" value="1"/>
</dbReference>
<feature type="compositionally biased region" description="Acidic residues" evidence="5">
    <location>
        <begin position="481"/>
        <end position="494"/>
    </location>
</feature>
<dbReference type="InterPro" id="IPR011011">
    <property type="entry name" value="Znf_FYVE_PHD"/>
</dbReference>
<dbReference type="CDD" id="cd00202">
    <property type="entry name" value="ZnF_GATA"/>
    <property type="match status" value="1"/>
</dbReference>
<feature type="compositionally biased region" description="Polar residues" evidence="5">
    <location>
        <begin position="1350"/>
        <end position="1360"/>
    </location>
</feature>
<feature type="region of interest" description="Disordered" evidence="5">
    <location>
        <begin position="921"/>
        <end position="948"/>
    </location>
</feature>
<keyword evidence="8" id="KW-1185">Reference proteome</keyword>
<feature type="region of interest" description="Disordered" evidence="5">
    <location>
        <begin position="1413"/>
        <end position="1458"/>
    </location>
</feature>
<dbReference type="InterPro" id="IPR012340">
    <property type="entry name" value="NA-bd_OB-fold"/>
</dbReference>
<feature type="region of interest" description="Disordered" evidence="5">
    <location>
        <begin position="278"/>
        <end position="855"/>
    </location>
</feature>
<evidence type="ECO:0000313" key="8">
    <source>
        <dbReference type="Proteomes" id="UP000800041"/>
    </source>
</evidence>
<feature type="compositionally biased region" description="Polar residues" evidence="5">
    <location>
        <begin position="789"/>
        <end position="803"/>
    </location>
</feature>
<feature type="compositionally biased region" description="Low complexity" evidence="5">
    <location>
        <begin position="1189"/>
        <end position="1198"/>
    </location>
</feature>
<feature type="compositionally biased region" description="Basic and acidic residues" evidence="5">
    <location>
        <begin position="1215"/>
        <end position="1228"/>
    </location>
</feature>
<accession>A0A6G1GK94</accession>
<feature type="compositionally biased region" description="Acidic residues" evidence="5">
    <location>
        <begin position="453"/>
        <end position="466"/>
    </location>
</feature>
<feature type="compositionally biased region" description="Polar residues" evidence="5">
    <location>
        <begin position="1267"/>
        <end position="1279"/>
    </location>
</feature>
<feature type="region of interest" description="Disordered" evidence="5">
    <location>
        <begin position="179"/>
        <end position="206"/>
    </location>
</feature>
<dbReference type="InterPro" id="IPR013083">
    <property type="entry name" value="Znf_RING/FYVE/PHD"/>
</dbReference>
<evidence type="ECO:0000256" key="5">
    <source>
        <dbReference type="SAM" id="MobiDB-lite"/>
    </source>
</evidence>
<feature type="compositionally biased region" description="Polar residues" evidence="5">
    <location>
        <begin position="713"/>
        <end position="731"/>
    </location>
</feature>
<dbReference type="EMBL" id="ML977200">
    <property type="protein sequence ID" value="KAF1981373.1"/>
    <property type="molecule type" value="Genomic_DNA"/>
</dbReference>
<dbReference type="SUPFAM" id="SSF57716">
    <property type="entry name" value="Glucocorticoid receptor-like (DNA-binding domain)"/>
    <property type="match status" value="1"/>
</dbReference>
<feature type="region of interest" description="Disordered" evidence="5">
    <location>
        <begin position="1137"/>
        <end position="1392"/>
    </location>
</feature>